<feature type="signal peptide" evidence="1">
    <location>
        <begin position="1"/>
        <end position="19"/>
    </location>
</feature>
<keyword evidence="1" id="KW-0732">Signal</keyword>
<feature type="chain" id="PRO_5003263388" evidence="1">
    <location>
        <begin position="20"/>
        <end position="117"/>
    </location>
</feature>
<dbReference type="EMBL" id="FR824106">
    <property type="protein sequence ID" value="CCA19009.1"/>
    <property type="molecule type" value="Genomic_DNA"/>
</dbReference>
<evidence type="ECO:0000256" key="1">
    <source>
        <dbReference type="SAM" id="SignalP"/>
    </source>
</evidence>
<gene>
    <name evidence="2" type="primary">AlNc14C61G4466</name>
    <name evidence="2" type="ORF">ALNC14_051520</name>
</gene>
<dbReference type="AlphaFoldDB" id="F0WCU0"/>
<protein>
    <submittedName>
        <fullName evidence="2">AlNc14C61G4466 protein</fullName>
    </submittedName>
</protein>
<evidence type="ECO:0000313" key="2">
    <source>
        <dbReference type="EMBL" id="CCA19009.1"/>
    </source>
</evidence>
<reference evidence="2" key="2">
    <citation type="submission" date="2011-02" db="EMBL/GenBank/DDBJ databases">
        <authorList>
            <person name="MacLean D."/>
        </authorList>
    </citation>
    <scope>NUCLEOTIDE SEQUENCE</scope>
</reference>
<organism evidence="2">
    <name type="scientific">Albugo laibachii Nc14</name>
    <dbReference type="NCBI Taxonomy" id="890382"/>
    <lineage>
        <taxon>Eukaryota</taxon>
        <taxon>Sar</taxon>
        <taxon>Stramenopiles</taxon>
        <taxon>Oomycota</taxon>
        <taxon>Peronosporomycetes</taxon>
        <taxon>Albuginales</taxon>
        <taxon>Albuginaceae</taxon>
        <taxon>Albugo</taxon>
    </lineage>
</organism>
<name>F0WCU0_9STRA</name>
<sequence>MSSKLFLAICGAAITCVHSCVKMPSASIDMVDIRNQVNQLITVQANDRFDFVAMAIGSTFELPYITLKVKGQQLNNSSPPAGIGNTYIVTVRFSTCDSFGTVFRGISVCGTNLMCLQ</sequence>
<accession>F0WCU0</accession>
<proteinExistence type="predicted"/>
<dbReference type="HOGENOM" id="CLU_2089299_0_0_1"/>
<reference evidence="2" key="1">
    <citation type="journal article" date="2011" name="PLoS Biol.">
        <title>Gene gain and loss during evolution of obligate parasitism in the white rust pathogen of Arabidopsis thaliana.</title>
        <authorList>
            <person name="Kemen E."/>
            <person name="Gardiner A."/>
            <person name="Schultz-Larsen T."/>
            <person name="Kemen A.C."/>
            <person name="Balmuth A.L."/>
            <person name="Robert-Seilaniantz A."/>
            <person name="Bailey K."/>
            <person name="Holub E."/>
            <person name="Studholme D.J."/>
            <person name="Maclean D."/>
            <person name="Jones J.D."/>
        </authorList>
    </citation>
    <scope>NUCLEOTIDE SEQUENCE</scope>
</reference>